<feature type="region of interest" description="Disordered" evidence="1">
    <location>
        <begin position="38"/>
        <end position="72"/>
    </location>
</feature>
<comment type="caution">
    <text evidence="2">The sequence shown here is derived from an EMBL/GenBank/DDBJ whole genome shotgun (WGS) entry which is preliminary data.</text>
</comment>
<dbReference type="AlphaFoldDB" id="A0A645J092"/>
<feature type="compositionally biased region" description="Low complexity" evidence="1">
    <location>
        <begin position="38"/>
        <end position="55"/>
    </location>
</feature>
<protein>
    <submittedName>
        <fullName evidence="2">Uncharacterized protein</fullName>
    </submittedName>
</protein>
<gene>
    <name evidence="2" type="ORF">SDC9_203825</name>
</gene>
<accession>A0A645J092</accession>
<dbReference type="EMBL" id="VSSQ01126155">
    <property type="protein sequence ID" value="MPN56139.1"/>
    <property type="molecule type" value="Genomic_DNA"/>
</dbReference>
<evidence type="ECO:0000256" key="1">
    <source>
        <dbReference type="SAM" id="MobiDB-lite"/>
    </source>
</evidence>
<reference evidence="2" key="1">
    <citation type="submission" date="2019-08" db="EMBL/GenBank/DDBJ databases">
        <authorList>
            <person name="Kucharzyk K."/>
            <person name="Murdoch R.W."/>
            <person name="Higgins S."/>
            <person name="Loffler F."/>
        </authorList>
    </citation>
    <scope>NUCLEOTIDE SEQUENCE</scope>
</reference>
<proteinExistence type="predicted"/>
<name>A0A645J092_9ZZZZ</name>
<organism evidence="2">
    <name type="scientific">bioreactor metagenome</name>
    <dbReference type="NCBI Taxonomy" id="1076179"/>
    <lineage>
        <taxon>unclassified sequences</taxon>
        <taxon>metagenomes</taxon>
        <taxon>ecological metagenomes</taxon>
    </lineage>
</organism>
<evidence type="ECO:0000313" key="2">
    <source>
        <dbReference type="EMBL" id="MPN56139.1"/>
    </source>
</evidence>
<sequence>MLISGPGQTGVVIDYRGEQEAPKLTPLPAGYSGVSAAQGQASAAQTNSTQAVANADQTQTQPLNDSPEEKNNVGFFESIGNWFKSVLHF</sequence>